<feature type="domain" description="SKP1 component POZ" evidence="5">
    <location>
        <begin position="4"/>
        <end position="63"/>
    </location>
</feature>
<feature type="domain" description="SKP1 component dimerisation" evidence="4">
    <location>
        <begin position="110"/>
        <end position="152"/>
    </location>
</feature>
<dbReference type="SUPFAM" id="SSF81382">
    <property type="entry name" value="Skp1 dimerisation domain-like"/>
    <property type="match status" value="1"/>
</dbReference>
<dbReference type="CDD" id="cd18322">
    <property type="entry name" value="BTB_POZ_SKP1"/>
    <property type="match status" value="1"/>
</dbReference>
<evidence type="ECO:0000259" key="4">
    <source>
        <dbReference type="Pfam" id="PF01466"/>
    </source>
</evidence>
<dbReference type="AlphaFoldDB" id="A0A0D0C5L2"/>
<proteinExistence type="inferred from homology"/>
<keyword evidence="2 3" id="KW-0833">Ubl conjugation pathway</keyword>
<dbReference type="PANTHER" id="PTHR11165">
    <property type="entry name" value="SKP1"/>
    <property type="match status" value="1"/>
</dbReference>
<name>A0A0D0C5L2_9AGAR</name>
<evidence type="ECO:0000313" key="7">
    <source>
        <dbReference type="Proteomes" id="UP000053593"/>
    </source>
</evidence>
<dbReference type="UniPathway" id="UPA00143"/>
<evidence type="ECO:0000256" key="2">
    <source>
        <dbReference type="ARBA" id="ARBA00022786"/>
    </source>
</evidence>
<evidence type="ECO:0000256" key="3">
    <source>
        <dbReference type="PIRNR" id="PIRNR028729"/>
    </source>
</evidence>
<accession>A0A0D0C5L2</accession>
<dbReference type="PIRSF" id="PIRSF028729">
    <property type="entry name" value="E3_ubiquit_lig_SCF_Skp"/>
    <property type="match status" value="1"/>
</dbReference>
<dbReference type="SUPFAM" id="SSF54695">
    <property type="entry name" value="POZ domain"/>
    <property type="match status" value="1"/>
</dbReference>
<dbReference type="EMBL" id="KN834764">
    <property type="protein sequence ID" value="KIK63416.1"/>
    <property type="molecule type" value="Genomic_DNA"/>
</dbReference>
<dbReference type="GO" id="GO:0006511">
    <property type="term" value="P:ubiquitin-dependent protein catabolic process"/>
    <property type="evidence" value="ECO:0007669"/>
    <property type="project" value="InterPro"/>
</dbReference>
<reference evidence="6 7" key="1">
    <citation type="submission" date="2014-04" db="EMBL/GenBank/DDBJ databases">
        <title>Evolutionary Origins and Diversification of the Mycorrhizal Mutualists.</title>
        <authorList>
            <consortium name="DOE Joint Genome Institute"/>
            <consortium name="Mycorrhizal Genomics Consortium"/>
            <person name="Kohler A."/>
            <person name="Kuo A."/>
            <person name="Nagy L.G."/>
            <person name="Floudas D."/>
            <person name="Copeland A."/>
            <person name="Barry K.W."/>
            <person name="Cichocki N."/>
            <person name="Veneault-Fourrey C."/>
            <person name="LaButti K."/>
            <person name="Lindquist E.A."/>
            <person name="Lipzen A."/>
            <person name="Lundell T."/>
            <person name="Morin E."/>
            <person name="Murat C."/>
            <person name="Riley R."/>
            <person name="Ohm R."/>
            <person name="Sun H."/>
            <person name="Tunlid A."/>
            <person name="Henrissat B."/>
            <person name="Grigoriev I.V."/>
            <person name="Hibbett D.S."/>
            <person name="Martin F."/>
        </authorList>
    </citation>
    <scope>NUCLEOTIDE SEQUENCE [LARGE SCALE GENOMIC DNA]</scope>
    <source>
        <strain evidence="6 7">FD-317 M1</strain>
    </source>
</reference>
<dbReference type="Gene3D" id="3.30.710.10">
    <property type="entry name" value="Potassium Channel Kv1.1, Chain A"/>
    <property type="match status" value="1"/>
</dbReference>
<dbReference type="Pfam" id="PF01466">
    <property type="entry name" value="Skp1"/>
    <property type="match status" value="1"/>
</dbReference>
<comment type="pathway">
    <text evidence="3">Protein modification; protein ubiquitination.</text>
</comment>
<sequence length="158" mass="18093">MPSIFTLLSSDGEYIMAAKDVITRSVMIRYMLEDVGERDEPIPLPNVSGAVLRKVLEYCEHYRGEALGDIEDDDTRRKEIEMNEWDEKFISVNKETLFKIISAANYLDIKPLLELGCKAIALTIKGMSTKEMRQFFGVVNDFTPEEEVSIRELHLPCL</sequence>
<protein>
    <recommendedName>
        <fullName evidence="3">E3 ubiquitin ligase complex SCF subunit</fullName>
    </recommendedName>
</protein>
<organism evidence="6 7">
    <name type="scientific">Collybiopsis luxurians FD-317 M1</name>
    <dbReference type="NCBI Taxonomy" id="944289"/>
    <lineage>
        <taxon>Eukaryota</taxon>
        <taxon>Fungi</taxon>
        <taxon>Dikarya</taxon>
        <taxon>Basidiomycota</taxon>
        <taxon>Agaricomycotina</taxon>
        <taxon>Agaricomycetes</taxon>
        <taxon>Agaricomycetidae</taxon>
        <taxon>Agaricales</taxon>
        <taxon>Marasmiineae</taxon>
        <taxon>Omphalotaceae</taxon>
        <taxon>Collybiopsis</taxon>
        <taxon>Collybiopsis luxurians</taxon>
    </lineage>
</organism>
<dbReference type="FunFam" id="3.30.710.10:FF:000026">
    <property type="entry name" value="E3 ubiquitin ligase complex SCF subunit"/>
    <property type="match status" value="1"/>
</dbReference>
<dbReference type="SMART" id="SM00512">
    <property type="entry name" value="Skp1"/>
    <property type="match status" value="1"/>
</dbReference>
<dbReference type="Pfam" id="PF03931">
    <property type="entry name" value="Skp1_POZ"/>
    <property type="match status" value="1"/>
</dbReference>
<evidence type="ECO:0000259" key="5">
    <source>
        <dbReference type="Pfam" id="PF03931"/>
    </source>
</evidence>
<dbReference type="InterPro" id="IPR001232">
    <property type="entry name" value="SKP1-like"/>
</dbReference>
<dbReference type="InterPro" id="IPR011333">
    <property type="entry name" value="SKP1/BTB/POZ_sf"/>
</dbReference>
<dbReference type="HOGENOM" id="CLU_059252_6_1_1"/>
<dbReference type="InterPro" id="IPR016073">
    <property type="entry name" value="Skp1_comp_POZ"/>
</dbReference>
<dbReference type="InterPro" id="IPR016897">
    <property type="entry name" value="SKP1"/>
</dbReference>
<evidence type="ECO:0000313" key="6">
    <source>
        <dbReference type="EMBL" id="KIK63416.1"/>
    </source>
</evidence>
<comment type="similarity">
    <text evidence="1 3">Belongs to the SKP1 family.</text>
</comment>
<dbReference type="InterPro" id="IPR016072">
    <property type="entry name" value="Skp1_comp_dimer"/>
</dbReference>
<keyword evidence="7" id="KW-1185">Reference proteome</keyword>
<evidence type="ECO:0000256" key="1">
    <source>
        <dbReference type="ARBA" id="ARBA00009993"/>
    </source>
</evidence>
<dbReference type="InterPro" id="IPR036296">
    <property type="entry name" value="SKP1-like_dim_sf"/>
</dbReference>
<dbReference type="GO" id="GO:0016567">
    <property type="term" value="P:protein ubiquitination"/>
    <property type="evidence" value="ECO:0007669"/>
    <property type="project" value="UniProtKB-UniPathway"/>
</dbReference>
<dbReference type="Proteomes" id="UP000053593">
    <property type="component" value="Unassembled WGS sequence"/>
</dbReference>
<gene>
    <name evidence="6" type="ORF">GYMLUDRAFT_163098</name>
</gene>
<comment type="function">
    <text evidence="3">Essential component of the SCF (SKP1-CUL1-F-box protein) E3 ubiquitin ligase complexes, which mediate the ubiquitination and subsequent proteasomal degradation of target proteins.</text>
</comment>
<comment type="subunit">
    <text evidence="3">Component of the SCF (SKP1-CUL1-F-box protein) E3 ubiquitin ligase complexes.</text>
</comment>
<dbReference type="OrthoDB" id="2342932at2759"/>